<protein>
    <recommendedName>
        <fullName evidence="4">MULE transposase domain-containing protein</fullName>
    </recommendedName>
</protein>
<comment type="caution">
    <text evidence="2">The sequence shown here is derived from an EMBL/GenBank/DDBJ whole genome shotgun (WGS) entry which is preliminary data.</text>
</comment>
<gene>
    <name evidence="2" type="ORF">HFQ381_LOCUS29105</name>
</gene>
<keyword evidence="1" id="KW-0812">Transmembrane</keyword>
<keyword evidence="1" id="KW-1133">Transmembrane helix</keyword>
<evidence type="ECO:0000256" key="1">
    <source>
        <dbReference type="SAM" id="Phobius"/>
    </source>
</evidence>
<feature type="transmembrane region" description="Helical" evidence="1">
    <location>
        <begin position="337"/>
        <end position="359"/>
    </location>
</feature>
<feature type="transmembrane region" description="Helical" evidence="1">
    <location>
        <begin position="405"/>
        <end position="422"/>
    </location>
</feature>
<accession>A0A820WNM4</accession>
<evidence type="ECO:0000313" key="2">
    <source>
        <dbReference type="EMBL" id="CAF4520719.1"/>
    </source>
</evidence>
<organism evidence="2 3">
    <name type="scientific">Rotaria socialis</name>
    <dbReference type="NCBI Taxonomy" id="392032"/>
    <lineage>
        <taxon>Eukaryota</taxon>
        <taxon>Metazoa</taxon>
        <taxon>Spiralia</taxon>
        <taxon>Gnathifera</taxon>
        <taxon>Rotifera</taxon>
        <taxon>Eurotatoria</taxon>
        <taxon>Bdelloidea</taxon>
        <taxon>Philodinida</taxon>
        <taxon>Philodinidae</taxon>
        <taxon>Rotaria</taxon>
    </lineage>
</organism>
<reference evidence="2" key="1">
    <citation type="submission" date="2021-02" db="EMBL/GenBank/DDBJ databases">
        <authorList>
            <person name="Nowell W R."/>
        </authorList>
    </citation>
    <scope>NUCLEOTIDE SEQUENCE</scope>
</reference>
<evidence type="ECO:0008006" key="4">
    <source>
        <dbReference type="Google" id="ProtNLM"/>
    </source>
</evidence>
<dbReference type="AlphaFoldDB" id="A0A820WNM4"/>
<keyword evidence="1" id="KW-0472">Membrane</keyword>
<dbReference type="EMBL" id="CAJOBO010004429">
    <property type="protein sequence ID" value="CAF4520719.1"/>
    <property type="molecule type" value="Genomic_DNA"/>
</dbReference>
<name>A0A820WNM4_9BILA</name>
<evidence type="ECO:0000313" key="3">
    <source>
        <dbReference type="Proteomes" id="UP000663851"/>
    </source>
</evidence>
<dbReference type="Gene3D" id="2.20.25.240">
    <property type="match status" value="1"/>
</dbReference>
<proteinExistence type="predicted"/>
<dbReference type="Proteomes" id="UP000663851">
    <property type="component" value="Unassembled WGS sequence"/>
</dbReference>
<sequence>MALVTCFEDLADLVLIVVFAYLSSYDILWGLTHLNHRLTMLITEQGFFSRINLSLARYHQFNRILNFLPLNHIQSLSIDSDASPFQLTHWPYLPHLKTLRIIGVYNYDDFSVFVLLHAAALTHLIKKQAKEWSRKMNSKLEFTTTNRNALVLNYQGYQYTIKRQYKETNEWRCRQRPCTTSLSLCRANISMIREPSHHTCTQSSPKKLVLDEAISRMKKRAGEETLPIPQIYSQEIIKVRVNNPDMNTGTFFPLLDSIDSSLYRKRAQNYPKIPRTIHELIIPDGWKLGSHGEPFLLVDEIYGNERLLMFASDWSIRFLGSCSQWHSDGTYKCRPLLFAQVYIIFGFNGMMIPCVYCLTTKQDERVYMKILHNLLDIARQKGVNLNPERLTCDYELAAINAFKKFFLQYISLVVFFIFHNHSGERSKTEEKRKGSQWFLCAIGLALIPVHLVEKTWAEAMDEHTPNHRSSVKFNDYIVSTYVDRTSCRYPVTLWNVNDALNSNIPRTNNHVEGYNSRLGSLFPVHPHIYKFIELLRDEHLFQHHHAEQSRTYLPRRQKPSQDTNAQLIDLLNKHSNRELTDLELALQCGKAVKTQLSRGRQYYHHMWYTLPWPFDEFFHEYAPYKWITKVQVFEIPSKKMATMDQSSLRSLDASGQTLSSSTCTLPYVAFSDCIETYHLSFYNEPIRIYFSVFAT</sequence>